<reference evidence="2" key="1">
    <citation type="journal article" date="2013" name="Genome Biol.">
        <title>Draft genome of the mountain pine beetle, Dendroctonus ponderosae Hopkins, a major forest pest.</title>
        <authorList>
            <person name="Keeling C.I."/>
            <person name="Yuen M.M."/>
            <person name="Liao N.Y."/>
            <person name="Docking T.R."/>
            <person name="Chan S.K."/>
            <person name="Taylor G.A."/>
            <person name="Palmquist D.L."/>
            <person name="Jackman S.D."/>
            <person name="Nguyen A."/>
            <person name="Li M."/>
            <person name="Henderson H."/>
            <person name="Janes J.K."/>
            <person name="Zhao Y."/>
            <person name="Pandoh P."/>
            <person name="Moore R."/>
            <person name="Sperling F.A."/>
            <person name="Huber D.P."/>
            <person name="Birol I."/>
            <person name="Jones S.J."/>
            <person name="Bohlmann J."/>
        </authorList>
    </citation>
    <scope>NUCLEOTIDE SEQUENCE</scope>
</reference>
<dbReference type="PANTHER" id="PTHR43814">
    <property type="entry name" value="ARGININOSUCCINATE LYASE"/>
    <property type="match status" value="1"/>
</dbReference>
<proteinExistence type="predicted"/>
<reference evidence="1" key="2">
    <citation type="submission" date="2024-08" db="UniProtKB">
        <authorList>
            <consortium name="EnsemblMetazoa"/>
        </authorList>
    </citation>
    <scope>IDENTIFICATION</scope>
</reference>
<name>A0AAR5PMM6_DENPD</name>
<evidence type="ECO:0008006" key="3">
    <source>
        <dbReference type="Google" id="ProtNLM"/>
    </source>
</evidence>
<dbReference type="PANTHER" id="PTHR43814:SF1">
    <property type="entry name" value="ARGININOSUCCINATE LYASE"/>
    <property type="match status" value="1"/>
</dbReference>
<dbReference type="SUPFAM" id="SSF48557">
    <property type="entry name" value="L-aspartase-like"/>
    <property type="match status" value="1"/>
</dbReference>
<dbReference type="InterPro" id="IPR009049">
    <property type="entry name" value="Argininosuccinate_lyase"/>
</dbReference>
<dbReference type="EnsemblMetazoa" id="XM_019906720.1">
    <property type="protein sequence ID" value="XP_019762279.1"/>
    <property type="gene ID" value="LOC109539117"/>
</dbReference>
<dbReference type="GO" id="GO:0042450">
    <property type="term" value="P:L-arginine biosynthetic process via ornithine"/>
    <property type="evidence" value="ECO:0007669"/>
    <property type="project" value="InterPro"/>
</dbReference>
<dbReference type="AlphaFoldDB" id="A0AAR5PMM6"/>
<dbReference type="Proteomes" id="UP000019118">
    <property type="component" value="Unassembled WGS sequence"/>
</dbReference>
<dbReference type="InterPro" id="IPR008948">
    <property type="entry name" value="L-Aspartase-like"/>
</dbReference>
<accession>A0AAR5PMM6</accession>
<evidence type="ECO:0000313" key="2">
    <source>
        <dbReference type="Proteomes" id="UP000019118"/>
    </source>
</evidence>
<protein>
    <recommendedName>
        <fullName evidence="3">Fumarate lyase N-terminal domain-containing protein</fullName>
    </recommendedName>
</protein>
<organism evidence="1 2">
    <name type="scientific">Dendroctonus ponderosae</name>
    <name type="common">Mountain pine beetle</name>
    <dbReference type="NCBI Taxonomy" id="77166"/>
    <lineage>
        <taxon>Eukaryota</taxon>
        <taxon>Metazoa</taxon>
        <taxon>Ecdysozoa</taxon>
        <taxon>Arthropoda</taxon>
        <taxon>Hexapoda</taxon>
        <taxon>Insecta</taxon>
        <taxon>Pterygota</taxon>
        <taxon>Neoptera</taxon>
        <taxon>Endopterygota</taxon>
        <taxon>Coleoptera</taxon>
        <taxon>Polyphaga</taxon>
        <taxon>Cucujiformia</taxon>
        <taxon>Curculionidae</taxon>
        <taxon>Scolytinae</taxon>
        <taxon>Dendroctonus</taxon>
    </lineage>
</organism>
<dbReference type="GO" id="GO:0005829">
    <property type="term" value="C:cytosol"/>
    <property type="evidence" value="ECO:0007669"/>
    <property type="project" value="TreeGrafter"/>
</dbReference>
<keyword evidence="2" id="KW-1185">Reference proteome</keyword>
<dbReference type="Gene3D" id="1.10.275.10">
    <property type="entry name" value="Fumarase/aspartase (N-terminal domain)"/>
    <property type="match status" value="1"/>
</dbReference>
<evidence type="ECO:0000313" key="1">
    <source>
        <dbReference type="EnsemblMetazoa" id="XP_019762279.1"/>
    </source>
</evidence>
<sequence>MESQKLWGGRFVKPTDPKLEKLNCSLAVDKRMYAEDIEGSKAFAYALQNINLLTEDEEARLDKIRIEWDNAEFVTLSEDEDIHCQNISPFFL</sequence>
<dbReference type="InterPro" id="IPR024083">
    <property type="entry name" value="Fumarase/histidase_N"/>
</dbReference>
<dbReference type="GO" id="GO:0004056">
    <property type="term" value="F:argininosuccinate lyase activity"/>
    <property type="evidence" value="ECO:0007669"/>
    <property type="project" value="InterPro"/>
</dbReference>